<keyword evidence="7" id="KW-0479">Metal-binding</keyword>
<evidence type="ECO:0000256" key="7">
    <source>
        <dbReference type="HAMAP-Rule" id="MF_01207"/>
    </source>
</evidence>
<comment type="cofactor">
    <cofactor evidence="7">
        <name>heme b</name>
        <dbReference type="ChEBI" id="CHEBI:60344"/>
    </cofactor>
    <text evidence="7">Binds 1 heme b (iron(II)-protoporphyrin IX) group per subunit.</text>
</comment>
<dbReference type="GO" id="GO:0020037">
    <property type="term" value="F:heme binding"/>
    <property type="evidence" value="ECO:0007669"/>
    <property type="project" value="UniProtKB-UniRule"/>
</dbReference>
<comment type="subcellular location">
    <subcellularLocation>
        <location evidence="7">Cell membrane</location>
        <topology evidence="7">Multi-pass membrane protein</topology>
    </subcellularLocation>
    <subcellularLocation>
        <location evidence="1">Membrane</location>
        <topology evidence="1">Multi-pass membrane protein</topology>
    </subcellularLocation>
</comment>
<evidence type="ECO:0000256" key="1">
    <source>
        <dbReference type="ARBA" id="ARBA00004141"/>
    </source>
</evidence>
<dbReference type="GO" id="GO:0016679">
    <property type="term" value="F:oxidoreductase activity, acting on diphenols and related substances as donors"/>
    <property type="evidence" value="ECO:0007669"/>
    <property type="project" value="TreeGrafter"/>
</dbReference>
<proteinExistence type="inferred from homology"/>
<keyword evidence="7" id="KW-1003">Cell membrane</keyword>
<evidence type="ECO:0000313" key="9">
    <source>
        <dbReference type="EMBL" id="HEB43291.1"/>
    </source>
</evidence>
<reference evidence="9" key="1">
    <citation type="journal article" date="2020" name="mSystems">
        <title>Genome- and Community-Level Interaction Insights into Carbon Utilization and Element Cycling Functions of Hydrothermarchaeota in Hydrothermal Sediment.</title>
        <authorList>
            <person name="Zhou Z."/>
            <person name="Liu Y."/>
            <person name="Xu W."/>
            <person name="Pan J."/>
            <person name="Luo Z.H."/>
            <person name="Li M."/>
        </authorList>
    </citation>
    <scope>NUCLEOTIDE SEQUENCE [LARGE SCALE GENOMIC DNA]</scope>
    <source>
        <strain evidence="9">SpSt-243</strain>
    </source>
</reference>
<keyword evidence="7" id="KW-0349">Heme</keyword>
<comment type="caution">
    <text evidence="9">The sequence shown here is derived from an EMBL/GenBank/DDBJ whole genome shotgun (WGS) entry which is preliminary data.</text>
</comment>
<evidence type="ECO:0000256" key="4">
    <source>
        <dbReference type="ARBA" id="ARBA00022989"/>
    </source>
</evidence>
<comment type="similarity">
    <text evidence="7">Belongs to the MsrQ family.</text>
</comment>
<dbReference type="Pfam" id="PF01794">
    <property type="entry name" value="Ferric_reduct"/>
    <property type="match status" value="1"/>
</dbReference>
<keyword evidence="6 7" id="KW-0472">Membrane</keyword>
<dbReference type="PANTHER" id="PTHR36964">
    <property type="entry name" value="PROTEIN-METHIONINE-SULFOXIDE REDUCTASE HEME-BINDING SUBUNIT MSRQ"/>
    <property type="match status" value="1"/>
</dbReference>
<name>A0A7C1NUG7_9HYPH</name>
<accession>A0A7C1NUG7</accession>
<protein>
    <recommendedName>
        <fullName evidence="7">Protein-methionine-sulfoxide reductase heme-binding subunit MsrQ</fullName>
    </recommendedName>
    <alternativeName>
        <fullName evidence="7">Flavocytochrome MsrQ</fullName>
    </alternativeName>
</protein>
<feature type="transmembrane region" description="Helical" evidence="7">
    <location>
        <begin position="20"/>
        <end position="41"/>
    </location>
</feature>
<dbReference type="AlphaFoldDB" id="A0A7C1NUG7"/>
<keyword evidence="4 7" id="KW-1133">Transmembrane helix</keyword>
<dbReference type="GO" id="GO:0009055">
    <property type="term" value="F:electron transfer activity"/>
    <property type="evidence" value="ECO:0007669"/>
    <property type="project" value="UniProtKB-UniRule"/>
</dbReference>
<keyword evidence="7" id="KW-0285">Flavoprotein</keyword>
<feature type="transmembrane region" description="Helical" evidence="7">
    <location>
        <begin position="83"/>
        <end position="101"/>
    </location>
</feature>
<sequence length="214" mass="24040">MATLALPALPARYKPASIWALYAIGLMPGLYAFYLGIFGGLGADPVRAFEHLLGLWAFRFLCLGLAVAPLRDLFGINLIAYRRALGLLAFYYVLAHFIVYLTLDRGLILSSIAGDILKRPYIMLGMAGLLMLIPLALTSNQWSIRRLGPRWNRLHKLTYPILLVAILHYALSLKVIDPEAAFYILVTVILLGYRLVRPKIMERRRAKRMAGATR</sequence>
<feature type="transmembrane region" description="Helical" evidence="7">
    <location>
        <begin position="121"/>
        <end position="137"/>
    </location>
</feature>
<comment type="function">
    <text evidence="7">Part of the MsrPQ system that repairs oxidized periplasmic proteins containing methionine sulfoxide residues (Met-O), using respiratory chain electrons. Thus protects these proteins from oxidative-stress damage caused by reactive species of oxygen and chlorine generated by the host defense mechanisms. MsrPQ is essential for the maintenance of envelope integrity under bleach stress, rescuing a wide series of structurally unrelated periplasmic proteins from methionine oxidation. MsrQ provides electrons for reduction to the reductase catalytic subunit MsrP, using the quinone pool of the respiratory chain.</text>
</comment>
<feature type="transmembrane region" description="Helical" evidence="7">
    <location>
        <begin position="157"/>
        <end position="174"/>
    </location>
</feature>
<evidence type="ECO:0000256" key="5">
    <source>
        <dbReference type="ARBA" id="ARBA00023004"/>
    </source>
</evidence>
<comment type="cofactor">
    <cofactor evidence="7">
        <name>FMN</name>
        <dbReference type="ChEBI" id="CHEBI:58210"/>
    </cofactor>
    <text evidence="7">Binds 1 FMN per subunit.</text>
</comment>
<dbReference type="GO" id="GO:0005886">
    <property type="term" value="C:plasma membrane"/>
    <property type="evidence" value="ECO:0007669"/>
    <property type="project" value="UniProtKB-SubCell"/>
</dbReference>
<feature type="transmembrane region" description="Helical" evidence="7">
    <location>
        <begin position="180"/>
        <end position="196"/>
    </location>
</feature>
<keyword evidence="5 7" id="KW-0408">Iron</keyword>
<dbReference type="InterPro" id="IPR013130">
    <property type="entry name" value="Fe3_Rdtase_TM_dom"/>
</dbReference>
<keyword evidence="2 7" id="KW-0813">Transport</keyword>
<feature type="transmembrane region" description="Helical" evidence="7">
    <location>
        <begin position="53"/>
        <end position="71"/>
    </location>
</feature>
<evidence type="ECO:0000259" key="8">
    <source>
        <dbReference type="Pfam" id="PF01794"/>
    </source>
</evidence>
<keyword evidence="7" id="KW-0249">Electron transport</keyword>
<dbReference type="GO" id="GO:0046872">
    <property type="term" value="F:metal ion binding"/>
    <property type="evidence" value="ECO:0007669"/>
    <property type="project" value="UniProtKB-KW"/>
</dbReference>
<dbReference type="NCBIfam" id="NF003833">
    <property type="entry name" value="PRK05419.1-5"/>
    <property type="match status" value="1"/>
</dbReference>
<comment type="subunit">
    <text evidence="7">Heterodimer of a catalytic subunit (MsrP) and a heme-binding subunit (MsrQ).</text>
</comment>
<gene>
    <name evidence="7 9" type="primary">msrQ</name>
    <name evidence="9" type="ORF">ENP70_06240</name>
</gene>
<dbReference type="EMBL" id="DSKI01000330">
    <property type="protein sequence ID" value="HEB43291.1"/>
    <property type="molecule type" value="Genomic_DNA"/>
</dbReference>
<dbReference type="GO" id="GO:0010181">
    <property type="term" value="F:FMN binding"/>
    <property type="evidence" value="ECO:0007669"/>
    <property type="project" value="UniProtKB-UniRule"/>
</dbReference>
<evidence type="ECO:0000256" key="3">
    <source>
        <dbReference type="ARBA" id="ARBA00022692"/>
    </source>
</evidence>
<dbReference type="InterPro" id="IPR022837">
    <property type="entry name" value="MsrQ-like"/>
</dbReference>
<dbReference type="PANTHER" id="PTHR36964:SF1">
    <property type="entry name" value="PROTEIN-METHIONINE-SULFOXIDE REDUCTASE HEME-BINDING SUBUNIT MSRQ"/>
    <property type="match status" value="1"/>
</dbReference>
<organism evidence="9">
    <name type="scientific">Agrobacterium albertimagni</name>
    <dbReference type="NCBI Taxonomy" id="147266"/>
    <lineage>
        <taxon>Bacteria</taxon>
        <taxon>Pseudomonadati</taxon>
        <taxon>Pseudomonadota</taxon>
        <taxon>Alphaproteobacteria</taxon>
        <taxon>Hyphomicrobiales</taxon>
        <taxon>Rhizobiaceae</taxon>
        <taxon>Rhizobium/Agrobacterium group</taxon>
        <taxon>Agrobacterium</taxon>
    </lineage>
</organism>
<feature type="domain" description="Ferric oxidoreductase" evidence="8">
    <location>
        <begin position="53"/>
        <end position="165"/>
    </location>
</feature>
<evidence type="ECO:0000256" key="2">
    <source>
        <dbReference type="ARBA" id="ARBA00022448"/>
    </source>
</evidence>
<dbReference type="HAMAP" id="MF_01207">
    <property type="entry name" value="MsrQ"/>
    <property type="match status" value="1"/>
</dbReference>
<keyword evidence="7" id="KW-0288">FMN</keyword>
<dbReference type="GO" id="GO:0030091">
    <property type="term" value="P:protein repair"/>
    <property type="evidence" value="ECO:0007669"/>
    <property type="project" value="UniProtKB-UniRule"/>
</dbReference>
<keyword evidence="3 7" id="KW-0812">Transmembrane</keyword>
<evidence type="ECO:0000256" key="6">
    <source>
        <dbReference type="ARBA" id="ARBA00023136"/>
    </source>
</evidence>